<dbReference type="RefSeq" id="WP_345433802.1">
    <property type="nucleotide sequence ID" value="NZ_BAABHK010000008.1"/>
</dbReference>
<reference evidence="3" key="1">
    <citation type="journal article" date="2019" name="Int. J. Syst. Evol. Microbiol.">
        <title>The Global Catalogue of Microorganisms (GCM) 10K type strain sequencing project: providing services to taxonomists for standard genome sequencing and annotation.</title>
        <authorList>
            <consortium name="The Broad Institute Genomics Platform"/>
            <consortium name="The Broad Institute Genome Sequencing Center for Infectious Disease"/>
            <person name="Wu L."/>
            <person name="Ma J."/>
        </authorList>
    </citation>
    <scope>NUCLEOTIDE SEQUENCE [LARGE SCALE GENOMIC DNA]</scope>
    <source>
        <strain evidence="3">JCM 17939</strain>
    </source>
</reference>
<feature type="region of interest" description="Disordered" evidence="1">
    <location>
        <begin position="96"/>
        <end position="116"/>
    </location>
</feature>
<evidence type="ECO:0000313" key="2">
    <source>
        <dbReference type="EMBL" id="GAA4630061.1"/>
    </source>
</evidence>
<keyword evidence="3" id="KW-1185">Reference proteome</keyword>
<dbReference type="Proteomes" id="UP001501442">
    <property type="component" value="Unassembled WGS sequence"/>
</dbReference>
<name>A0ABP8UHM0_9ACTN</name>
<feature type="compositionally biased region" description="Pro residues" evidence="1">
    <location>
        <begin position="56"/>
        <end position="65"/>
    </location>
</feature>
<feature type="region of interest" description="Disordered" evidence="1">
    <location>
        <begin position="38"/>
        <end position="70"/>
    </location>
</feature>
<evidence type="ECO:0000313" key="3">
    <source>
        <dbReference type="Proteomes" id="UP001501442"/>
    </source>
</evidence>
<dbReference type="EMBL" id="BAABHK010000008">
    <property type="protein sequence ID" value="GAA4630061.1"/>
    <property type="molecule type" value="Genomic_DNA"/>
</dbReference>
<proteinExistence type="predicted"/>
<organism evidence="2 3">
    <name type="scientific">Actinoallomurus vinaceus</name>
    <dbReference type="NCBI Taxonomy" id="1080074"/>
    <lineage>
        <taxon>Bacteria</taxon>
        <taxon>Bacillati</taxon>
        <taxon>Actinomycetota</taxon>
        <taxon>Actinomycetes</taxon>
        <taxon>Streptosporangiales</taxon>
        <taxon>Thermomonosporaceae</taxon>
        <taxon>Actinoallomurus</taxon>
    </lineage>
</organism>
<protein>
    <submittedName>
        <fullName evidence="2">Uncharacterized protein</fullName>
    </submittedName>
</protein>
<accession>A0ABP8UHM0</accession>
<gene>
    <name evidence="2" type="ORF">GCM10023196_053870</name>
</gene>
<evidence type="ECO:0000256" key="1">
    <source>
        <dbReference type="SAM" id="MobiDB-lite"/>
    </source>
</evidence>
<comment type="caution">
    <text evidence="2">The sequence shown here is derived from an EMBL/GenBank/DDBJ whole genome shotgun (WGS) entry which is preliminary data.</text>
</comment>
<sequence>MAQLSENYQRGLAERKAWLKANPGKTWADAIEAYKARRLAETTTPRTHITETTPQPAQPSPPTEPAVPLHKMDPAEFANHSAQHWAGVFDDLNNRRPDRAPFFDGWDSPLTRGDTR</sequence>
<feature type="compositionally biased region" description="Low complexity" evidence="1">
    <location>
        <begin position="42"/>
        <end position="55"/>
    </location>
</feature>